<dbReference type="PANTHER" id="PTHR21091">
    <property type="entry name" value="METHYLTETRAHYDROFOLATE:HOMOCYSTEINE METHYLTRANSFERASE RELATED"/>
    <property type="match status" value="1"/>
</dbReference>
<dbReference type="EMBL" id="JAHHHV010000080">
    <property type="protein sequence ID" value="MBW4467814.1"/>
    <property type="molecule type" value="Genomic_DNA"/>
</dbReference>
<evidence type="ECO:0000313" key="2">
    <source>
        <dbReference type="EMBL" id="MBW4467814.1"/>
    </source>
</evidence>
<organism evidence="2 3">
    <name type="scientific">Pegethrix bostrychoides GSE-TBD4-15B</name>
    <dbReference type="NCBI Taxonomy" id="2839662"/>
    <lineage>
        <taxon>Bacteria</taxon>
        <taxon>Bacillati</taxon>
        <taxon>Cyanobacteriota</taxon>
        <taxon>Cyanophyceae</taxon>
        <taxon>Oculatellales</taxon>
        <taxon>Oculatellaceae</taxon>
        <taxon>Pegethrix</taxon>
    </lineage>
</organism>
<dbReference type="PANTHER" id="PTHR21091:SF169">
    <property type="entry name" value="UROPORPHYRINOGEN DECARBOXYLASE"/>
    <property type="match status" value="1"/>
</dbReference>
<evidence type="ECO:0000313" key="3">
    <source>
        <dbReference type="Proteomes" id="UP000707356"/>
    </source>
</evidence>
<dbReference type="InterPro" id="IPR038071">
    <property type="entry name" value="UROD/MetE-like_sf"/>
</dbReference>
<dbReference type="GO" id="GO:0004853">
    <property type="term" value="F:uroporphyrinogen decarboxylase activity"/>
    <property type="evidence" value="ECO:0007669"/>
    <property type="project" value="InterPro"/>
</dbReference>
<reference evidence="2" key="2">
    <citation type="journal article" date="2022" name="Microbiol. Resour. Announc.">
        <title>Metagenome Sequencing to Explore Phylogenomics of Terrestrial Cyanobacteria.</title>
        <authorList>
            <person name="Ward R.D."/>
            <person name="Stajich J.E."/>
            <person name="Johansen J.R."/>
            <person name="Huntemann M."/>
            <person name="Clum A."/>
            <person name="Foster B."/>
            <person name="Foster B."/>
            <person name="Roux S."/>
            <person name="Palaniappan K."/>
            <person name="Varghese N."/>
            <person name="Mukherjee S."/>
            <person name="Reddy T.B.K."/>
            <person name="Daum C."/>
            <person name="Copeland A."/>
            <person name="Chen I.A."/>
            <person name="Ivanova N.N."/>
            <person name="Kyrpides N.C."/>
            <person name="Shapiro N."/>
            <person name="Eloe-Fadrosh E.A."/>
            <person name="Pietrasiak N."/>
        </authorList>
    </citation>
    <scope>NUCLEOTIDE SEQUENCE</scope>
    <source>
        <strain evidence="2">GSE-TBD4-15B</strain>
    </source>
</reference>
<comment type="caution">
    <text evidence="2">The sequence shown here is derived from an EMBL/GenBank/DDBJ whole genome shotgun (WGS) entry which is preliminary data.</text>
</comment>
<name>A0A951PFW5_9CYAN</name>
<dbReference type="Proteomes" id="UP000707356">
    <property type="component" value="Unassembled WGS sequence"/>
</dbReference>
<gene>
    <name evidence="2" type="ORF">KME07_20490</name>
</gene>
<dbReference type="GO" id="GO:0006779">
    <property type="term" value="P:porphyrin-containing compound biosynthetic process"/>
    <property type="evidence" value="ECO:0007669"/>
    <property type="project" value="InterPro"/>
</dbReference>
<feature type="domain" description="Uroporphyrinogen decarboxylase (URO-D)" evidence="1">
    <location>
        <begin position="19"/>
        <end position="28"/>
    </location>
</feature>
<dbReference type="Gene3D" id="3.20.20.210">
    <property type="match status" value="2"/>
</dbReference>
<evidence type="ECO:0000259" key="1">
    <source>
        <dbReference type="PROSITE" id="PS00906"/>
    </source>
</evidence>
<proteinExistence type="predicted"/>
<dbReference type="SUPFAM" id="SSF51726">
    <property type="entry name" value="UROD/MetE-like"/>
    <property type="match status" value="2"/>
</dbReference>
<protein>
    <recommendedName>
        <fullName evidence="1">Uroporphyrinogen decarboxylase (URO-D) domain-containing protein</fullName>
    </recommendedName>
</protein>
<dbReference type="PROSITE" id="PS00906">
    <property type="entry name" value="UROD_1"/>
    <property type="match status" value="1"/>
</dbReference>
<dbReference type="AlphaFoldDB" id="A0A951PFW5"/>
<dbReference type="Pfam" id="PF01208">
    <property type="entry name" value="URO-D"/>
    <property type="match status" value="2"/>
</dbReference>
<reference evidence="2" key="1">
    <citation type="submission" date="2021-05" db="EMBL/GenBank/DDBJ databases">
        <authorList>
            <person name="Pietrasiak N."/>
            <person name="Ward R."/>
            <person name="Stajich J.E."/>
            <person name="Kurbessoian T."/>
        </authorList>
    </citation>
    <scope>NUCLEOTIDE SEQUENCE</scope>
    <source>
        <strain evidence="2">GSE-TBD4-15B</strain>
    </source>
</reference>
<sequence length="159" mass="18189">MIHDRLLRAARNLPVDRPPIWIMRQAGRYLKAYRDLRQKYPSFQERSETPDLAVEISLQPFYAFKPDRVIMFSDILTPLPVQGNLDPSVLLGTHDLIQQRTIEVIRKAGNKGHIMNLGQGILHTTPEENVAFFFETVKQTQTPTADYSTLIGKAKKMVS</sequence>
<dbReference type="InterPro" id="IPR000257">
    <property type="entry name" value="Uroporphyrinogen_deCOase"/>
</dbReference>
<accession>A0A951PFW5</accession>